<dbReference type="PANTHER" id="PTHR33434">
    <property type="entry name" value="DEGV DOMAIN-CONTAINING PROTEIN DR_1986-RELATED"/>
    <property type="match status" value="1"/>
</dbReference>
<dbReference type="PROSITE" id="PS51482">
    <property type="entry name" value="DEGV"/>
    <property type="match status" value="1"/>
</dbReference>
<gene>
    <name evidence="2" type="ORF">DSCA_51970</name>
</gene>
<dbReference type="Pfam" id="PF02645">
    <property type="entry name" value="DegV"/>
    <property type="match status" value="1"/>
</dbReference>
<protein>
    <recommendedName>
        <fullName evidence="4">DegV family protein</fullName>
    </recommendedName>
</protein>
<dbReference type="InterPro" id="IPR050270">
    <property type="entry name" value="DegV_domain_contain"/>
</dbReference>
<dbReference type="PANTHER" id="PTHR33434:SF2">
    <property type="entry name" value="FATTY ACID-BINDING PROTEIN TM_1468"/>
    <property type="match status" value="1"/>
</dbReference>
<organism evidence="2 3">
    <name type="scientific">Desulfosarcina alkanivorans</name>
    <dbReference type="NCBI Taxonomy" id="571177"/>
    <lineage>
        <taxon>Bacteria</taxon>
        <taxon>Pseudomonadati</taxon>
        <taxon>Thermodesulfobacteriota</taxon>
        <taxon>Desulfobacteria</taxon>
        <taxon>Desulfobacterales</taxon>
        <taxon>Desulfosarcinaceae</taxon>
        <taxon>Desulfosarcina</taxon>
    </lineage>
</organism>
<evidence type="ECO:0000256" key="1">
    <source>
        <dbReference type="ARBA" id="ARBA00023121"/>
    </source>
</evidence>
<evidence type="ECO:0000313" key="3">
    <source>
        <dbReference type="Proteomes" id="UP000427906"/>
    </source>
</evidence>
<evidence type="ECO:0008006" key="4">
    <source>
        <dbReference type="Google" id="ProtNLM"/>
    </source>
</evidence>
<keyword evidence="1" id="KW-0446">Lipid-binding</keyword>
<dbReference type="Proteomes" id="UP000427906">
    <property type="component" value="Chromosome"/>
</dbReference>
<dbReference type="EMBL" id="AP021874">
    <property type="protein sequence ID" value="BBO71267.1"/>
    <property type="molecule type" value="Genomic_DNA"/>
</dbReference>
<dbReference type="Gene3D" id="3.40.50.10170">
    <property type="match status" value="1"/>
</dbReference>
<dbReference type="OrthoDB" id="5429275at2"/>
<dbReference type="InterPro" id="IPR003797">
    <property type="entry name" value="DegV"/>
</dbReference>
<evidence type="ECO:0000313" key="2">
    <source>
        <dbReference type="EMBL" id="BBO71267.1"/>
    </source>
</evidence>
<dbReference type="AlphaFoldDB" id="A0A5K7Z3Q6"/>
<dbReference type="InterPro" id="IPR043168">
    <property type="entry name" value="DegV_C"/>
</dbReference>
<accession>A0A5K7Z3Q6</accession>
<name>A0A5K7Z3Q6_9BACT</name>
<dbReference type="Gene3D" id="3.30.1180.10">
    <property type="match status" value="1"/>
</dbReference>
<proteinExistence type="predicted"/>
<reference evidence="2 3" key="1">
    <citation type="submission" date="2019-11" db="EMBL/GenBank/DDBJ databases">
        <title>Comparative genomics of hydrocarbon-degrading Desulfosarcina strains.</title>
        <authorList>
            <person name="Watanabe M."/>
            <person name="Kojima H."/>
            <person name="Fukui M."/>
        </authorList>
    </citation>
    <scope>NUCLEOTIDE SEQUENCE [LARGE SCALE GENOMIC DNA]</scope>
    <source>
        <strain evidence="2 3">PL12</strain>
    </source>
</reference>
<dbReference type="NCBIfam" id="TIGR00762">
    <property type="entry name" value="DegV"/>
    <property type="match status" value="1"/>
</dbReference>
<dbReference type="RefSeq" id="WP_155319132.1">
    <property type="nucleotide sequence ID" value="NZ_AP021874.1"/>
</dbReference>
<dbReference type="KEGG" id="dalk:DSCA_51970"/>
<dbReference type="GO" id="GO:0008289">
    <property type="term" value="F:lipid binding"/>
    <property type="evidence" value="ECO:0007669"/>
    <property type="project" value="UniProtKB-KW"/>
</dbReference>
<dbReference type="SUPFAM" id="SSF82549">
    <property type="entry name" value="DAK1/DegV-like"/>
    <property type="match status" value="1"/>
</dbReference>
<keyword evidence="3" id="KW-1185">Reference proteome</keyword>
<sequence length="295" mass="32762">MTEKKTAFMVDSGCEPTISFMKKYNLEFVGINILLDGQPYVDGEQLLQEQFYARVHGVKEFATRPPSQSDMIKKYLALKAKGYERVIDIHMSSKLSQVFDNSKAAKGFVPGLEIHVIDTRSVSAGGYFVAEKIIGMINQGRSIDDVNAALPEICQSVQVLLSASTLKYFVKNGRIGRAKGLVGSMLRLKPVLIIDDGLVTPFSTEKGMDKAIQRMADASLEFLSSRPHNVKIFKAYGSDNNKPYMDQAFDRLMSQLPMISISDYQVISGRGWPTVTCHSGPEVFALSVYGERRPI</sequence>